<dbReference type="EC" id="3.5.-.-" evidence="2"/>
<accession>A0ABD6BP73</accession>
<dbReference type="SUPFAM" id="SSF51338">
    <property type="entry name" value="Composite domain of metallo-dependent hydrolases"/>
    <property type="match status" value="1"/>
</dbReference>
<evidence type="ECO:0000313" key="2">
    <source>
        <dbReference type="EMBL" id="MFD1566791.1"/>
    </source>
</evidence>
<keyword evidence="2" id="KW-0378">Hydrolase</keyword>
<dbReference type="Gene3D" id="3.10.310.70">
    <property type="match status" value="1"/>
</dbReference>
<dbReference type="InterPro" id="IPR033932">
    <property type="entry name" value="YtcJ-like"/>
</dbReference>
<dbReference type="Gene3D" id="2.30.40.10">
    <property type="entry name" value="Urease, subunit C, domain 1"/>
    <property type="match status" value="1"/>
</dbReference>
<dbReference type="InterPro" id="IPR032466">
    <property type="entry name" value="Metal_Hydrolase"/>
</dbReference>
<dbReference type="PANTHER" id="PTHR22642:SF2">
    <property type="entry name" value="PROTEIN LONG AFTER FAR-RED 3"/>
    <property type="match status" value="1"/>
</dbReference>
<proteinExistence type="predicted"/>
<dbReference type="Gene3D" id="3.20.20.140">
    <property type="entry name" value="Metal-dependent hydrolases"/>
    <property type="match status" value="1"/>
</dbReference>
<dbReference type="RefSeq" id="WP_267646762.1">
    <property type="nucleotide sequence ID" value="NZ_JANHGR010000001.1"/>
</dbReference>
<protein>
    <submittedName>
        <fullName evidence="2">Amidohydrolase</fullName>
        <ecNumber evidence="2">3.5.-.-</ecNumber>
    </submittedName>
</protein>
<reference evidence="2 3" key="1">
    <citation type="journal article" date="2019" name="Int. J. Syst. Evol. Microbiol.">
        <title>The Global Catalogue of Microorganisms (GCM) 10K type strain sequencing project: providing services to taxonomists for standard genome sequencing and annotation.</title>
        <authorList>
            <consortium name="The Broad Institute Genomics Platform"/>
            <consortium name="The Broad Institute Genome Sequencing Center for Infectious Disease"/>
            <person name="Wu L."/>
            <person name="Ma J."/>
        </authorList>
    </citation>
    <scope>NUCLEOTIDE SEQUENCE [LARGE SCALE GENOMIC DNA]</scope>
    <source>
        <strain evidence="2 3">CGMCC 1.12859</strain>
    </source>
</reference>
<sequence length="517" mass="56096">MSELLLRGGTVHTLDDERTVTDAVLFRDGRVAALGDDAGDAAGDAETIDLDGRTVLPGFNDAHTHVFSVGIGLLETDLSAADDREEAISLLGENAASTPAGKWVLGFSYDESTWPAGERGYLTKSELDAVSEEHPVVAVRVDGHSATLNSAGLDAVDFSGVEHDVRTENGEPTGRVVEDATGRVRAASYPDVPKARDALDAAIDHYHELGVTSIQTVAGLTRVRDHGYVQQEALFAHWREDALDLRTTFYVPQWQAKSLSDLEIASGFGDEMLRLGGLKTFSDGSIGSETAKTHREFVGGGHGEMVNDREQLREWFAHAARTNQQIVTHAIGGEAIDVVIDEYERALEAYEDGFDPRLRIEHAELATDEAIERMAESGIVASMQPNFLQWNGEDGLYENRLGSEVRSENNRYRDVLDAGVPLAFGSDKMPPGPLYGMGFAVGSPYESQRLSVDEALAAYTRDAAYAEFQEDEKGTLEPGRVADAVVLDTDPYENPESFDDIGVDLTILGGDVVYDGR</sequence>
<dbReference type="GO" id="GO:0016787">
    <property type="term" value="F:hydrolase activity"/>
    <property type="evidence" value="ECO:0007669"/>
    <property type="project" value="UniProtKB-KW"/>
</dbReference>
<evidence type="ECO:0000259" key="1">
    <source>
        <dbReference type="Pfam" id="PF07969"/>
    </source>
</evidence>
<dbReference type="Pfam" id="PF07969">
    <property type="entry name" value="Amidohydro_3"/>
    <property type="match status" value="1"/>
</dbReference>
<dbReference type="InterPro" id="IPR011059">
    <property type="entry name" value="Metal-dep_hydrolase_composite"/>
</dbReference>
<dbReference type="EMBL" id="JBHUCZ010000002">
    <property type="protein sequence ID" value="MFD1566791.1"/>
    <property type="molecule type" value="Genomic_DNA"/>
</dbReference>
<feature type="domain" description="Amidohydrolase 3" evidence="1">
    <location>
        <begin position="46"/>
        <end position="514"/>
    </location>
</feature>
<organism evidence="2 3">
    <name type="scientific">Halolamina litorea</name>
    <dbReference type="NCBI Taxonomy" id="1515593"/>
    <lineage>
        <taxon>Archaea</taxon>
        <taxon>Methanobacteriati</taxon>
        <taxon>Methanobacteriota</taxon>
        <taxon>Stenosarchaea group</taxon>
        <taxon>Halobacteria</taxon>
        <taxon>Halobacteriales</taxon>
        <taxon>Haloferacaceae</taxon>
    </lineage>
</organism>
<dbReference type="InterPro" id="IPR013108">
    <property type="entry name" value="Amidohydro_3"/>
</dbReference>
<keyword evidence="3" id="KW-1185">Reference proteome</keyword>
<gene>
    <name evidence="2" type="ORF">ACFSAU_04735</name>
</gene>
<name>A0ABD6BP73_9EURY</name>
<evidence type="ECO:0000313" key="3">
    <source>
        <dbReference type="Proteomes" id="UP001597139"/>
    </source>
</evidence>
<comment type="caution">
    <text evidence="2">The sequence shown here is derived from an EMBL/GenBank/DDBJ whole genome shotgun (WGS) entry which is preliminary data.</text>
</comment>
<dbReference type="SUPFAM" id="SSF51556">
    <property type="entry name" value="Metallo-dependent hydrolases"/>
    <property type="match status" value="1"/>
</dbReference>
<dbReference type="Proteomes" id="UP001597139">
    <property type="component" value="Unassembled WGS sequence"/>
</dbReference>
<dbReference type="CDD" id="cd01300">
    <property type="entry name" value="YtcJ_like"/>
    <property type="match status" value="1"/>
</dbReference>
<dbReference type="AlphaFoldDB" id="A0ABD6BP73"/>
<dbReference type="PANTHER" id="PTHR22642">
    <property type="entry name" value="IMIDAZOLONEPROPIONASE"/>
    <property type="match status" value="1"/>
</dbReference>